<dbReference type="RefSeq" id="WP_091760366.1">
    <property type="nucleotide sequence ID" value="NZ_FOHB01000006.1"/>
</dbReference>
<dbReference type="Pfam" id="PF01903">
    <property type="entry name" value="CbiX"/>
    <property type="match status" value="1"/>
</dbReference>
<keyword evidence="4" id="KW-1185">Reference proteome</keyword>
<dbReference type="OrthoDB" id="482456at2"/>
<dbReference type="InterPro" id="IPR002762">
    <property type="entry name" value="CbiX-like"/>
</dbReference>
<evidence type="ECO:0000256" key="1">
    <source>
        <dbReference type="ARBA" id="ARBA00022723"/>
    </source>
</evidence>
<protein>
    <submittedName>
        <fullName evidence="3">Sirohydrochlorin ferrochelatase</fullName>
    </submittedName>
</protein>
<dbReference type="GO" id="GO:0046872">
    <property type="term" value="F:metal ion binding"/>
    <property type="evidence" value="ECO:0007669"/>
    <property type="project" value="UniProtKB-KW"/>
</dbReference>
<name>A0A1H9WZ49_9MICO</name>
<dbReference type="STRING" id="587636.SAMN05216199_3241"/>
<dbReference type="Gene3D" id="3.40.50.1400">
    <property type="match status" value="2"/>
</dbReference>
<sequence length="233" mass="23422">MTEAPDIVLLAHGSPDPRHAGGVEALARRVRAAAHLRGVHTAYLDHHGPTPAEAAEQAGHGVVVPVLLTPAYHARVDVPAAVDAMNAVGGPFTASAALGPHPLLLRAAAALLARAGVPARPSTAVVLYAAGSSDSAAVASVGETLEAHGTPGEWGPWRVAALDGGSTLPDVLAGLRGQAEEVVAVAFMVAEGVLRDRMAEHCDAAGVRLVPGALGDTEAAAALVVERAGNLPR</sequence>
<dbReference type="PANTHER" id="PTHR33542">
    <property type="entry name" value="SIROHYDROCHLORIN FERROCHELATASE, CHLOROPLASTIC"/>
    <property type="match status" value="1"/>
</dbReference>
<dbReference type="PANTHER" id="PTHR33542:SF5">
    <property type="entry name" value="FERROCHELATASE CHE1"/>
    <property type="match status" value="1"/>
</dbReference>
<reference evidence="4" key="1">
    <citation type="submission" date="2016-10" db="EMBL/GenBank/DDBJ databases">
        <authorList>
            <person name="Varghese N."/>
            <person name="Submissions S."/>
        </authorList>
    </citation>
    <scope>NUCLEOTIDE SEQUENCE [LARGE SCALE GENOMIC DNA]</scope>
    <source>
        <strain evidence="4">CGMCC 1.6963</strain>
    </source>
</reference>
<evidence type="ECO:0000256" key="2">
    <source>
        <dbReference type="ARBA" id="ARBA00023239"/>
    </source>
</evidence>
<dbReference type="InterPro" id="IPR050963">
    <property type="entry name" value="Sirohydro_Cobaltochel/CbiX"/>
</dbReference>
<dbReference type="Proteomes" id="UP000199019">
    <property type="component" value="Unassembled WGS sequence"/>
</dbReference>
<dbReference type="GO" id="GO:0016829">
    <property type="term" value="F:lyase activity"/>
    <property type="evidence" value="ECO:0007669"/>
    <property type="project" value="UniProtKB-KW"/>
</dbReference>
<keyword evidence="2" id="KW-0456">Lyase</keyword>
<evidence type="ECO:0000313" key="3">
    <source>
        <dbReference type="EMBL" id="SES39071.1"/>
    </source>
</evidence>
<dbReference type="AlphaFoldDB" id="A0A1H9WZ49"/>
<dbReference type="EMBL" id="FOHB01000006">
    <property type="protein sequence ID" value="SES39071.1"/>
    <property type="molecule type" value="Genomic_DNA"/>
</dbReference>
<accession>A0A1H9WZ49</accession>
<evidence type="ECO:0000313" key="4">
    <source>
        <dbReference type="Proteomes" id="UP000199019"/>
    </source>
</evidence>
<dbReference type="SUPFAM" id="SSF53800">
    <property type="entry name" value="Chelatase"/>
    <property type="match status" value="1"/>
</dbReference>
<keyword evidence="1" id="KW-0479">Metal-binding</keyword>
<proteinExistence type="predicted"/>
<organism evidence="3 4">
    <name type="scientific">Pedococcus cremeus</name>
    <dbReference type="NCBI Taxonomy" id="587636"/>
    <lineage>
        <taxon>Bacteria</taxon>
        <taxon>Bacillati</taxon>
        <taxon>Actinomycetota</taxon>
        <taxon>Actinomycetes</taxon>
        <taxon>Micrococcales</taxon>
        <taxon>Intrasporangiaceae</taxon>
        <taxon>Pedococcus</taxon>
    </lineage>
</organism>
<gene>
    <name evidence="3" type="ORF">SAMN05216199_3241</name>
</gene>
<dbReference type="CDD" id="cd03416">
    <property type="entry name" value="CbiX_SirB_N"/>
    <property type="match status" value="1"/>
</dbReference>